<organism evidence="3 4">
    <name type="scientific">Lophiotrema nucula</name>
    <dbReference type="NCBI Taxonomy" id="690887"/>
    <lineage>
        <taxon>Eukaryota</taxon>
        <taxon>Fungi</taxon>
        <taxon>Dikarya</taxon>
        <taxon>Ascomycota</taxon>
        <taxon>Pezizomycotina</taxon>
        <taxon>Dothideomycetes</taxon>
        <taxon>Pleosporomycetidae</taxon>
        <taxon>Pleosporales</taxon>
        <taxon>Lophiotremataceae</taxon>
        <taxon>Lophiotrema</taxon>
    </lineage>
</organism>
<evidence type="ECO:0000313" key="4">
    <source>
        <dbReference type="Proteomes" id="UP000799770"/>
    </source>
</evidence>
<comment type="similarity">
    <text evidence="1">Belongs to the short-chain dehydrogenases/reductases (SDR) family.</text>
</comment>
<dbReference type="PANTHER" id="PTHR24320">
    <property type="entry name" value="RETINOL DEHYDROGENASE"/>
    <property type="match status" value="1"/>
</dbReference>
<name>A0A6A5ZDZ3_9PLEO</name>
<dbReference type="PRINTS" id="PR00081">
    <property type="entry name" value="GDHRDH"/>
</dbReference>
<dbReference type="Proteomes" id="UP000799770">
    <property type="component" value="Unassembled WGS sequence"/>
</dbReference>
<sequence>MTSYPSYNNETSGLEVARTFSAQANGKTVLITGVSPGGIGDALARAFAYGGASIIIITGRNDERLAEETASLRTTYPSTSFRPLKLSLDSLEATSASANELIGDDSIPQIDIIIANAGFHSFATQRTVTADGLESHFGANYLAHFYLISLLLPKLRASIKSNASTPGATRIITMSSMATHVSPIRFSDWNFEGKPLAENENPNWAFLKNIGIDEHEGYDGNVAYAQSKTAKVLLALELSKRLSSEGIFSFAVNPGVVMSTAAINNLPKLPEKLREGLLSVSATKNIDQGCATAIVAALDPKLTPGAGIFLADCQFAEAPSWATHAESAERLWELSEGLLKEKLGA</sequence>
<evidence type="ECO:0000313" key="3">
    <source>
        <dbReference type="EMBL" id="KAF2117284.1"/>
    </source>
</evidence>
<keyword evidence="4" id="KW-1185">Reference proteome</keyword>
<evidence type="ECO:0000256" key="2">
    <source>
        <dbReference type="ARBA" id="ARBA00023002"/>
    </source>
</evidence>
<dbReference type="OrthoDB" id="191139at2759"/>
<accession>A0A6A5ZDZ3</accession>
<dbReference type="PANTHER" id="PTHR24320:SF283">
    <property type="entry name" value="RETINOL DEHYDROGENASE 11"/>
    <property type="match status" value="1"/>
</dbReference>
<keyword evidence="2" id="KW-0560">Oxidoreductase</keyword>
<evidence type="ECO:0000256" key="1">
    <source>
        <dbReference type="ARBA" id="ARBA00006484"/>
    </source>
</evidence>
<dbReference type="GO" id="GO:0016491">
    <property type="term" value="F:oxidoreductase activity"/>
    <property type="evidence" value="ECO:0007669"/>
    <property type="project" value="UniProtKB-KW"/>
</dbReference>
<dbReference type="AlphaFoldDB" id="A0A6A5ZDZ3"/>
<protein>
    <submittedName>
        <fullName evidence="3">Retinol dehydrogenase 12</fullName>
    </submittedName>
</protein>
<reference evidence="3" key="1">
    <citation type="journal article" date="2020" name="Stud. Mycol.">
        <title>101 Dothideomycetes genomes: a test case for predicting lifestyles and emergence of pathogens.</title>
        <authorList>
            <person name="Haridas S."/>
            <person name="Albert R."/>
            <person name="Binder M."/>
            <person name="Bloem J."/>
            <person name="Labutti K."/>
            <person name="Salamov A."/>
            <person name="Andreopoulos B."/>
            <person name="Baker S."/>
            <person name="Barry K."/>
            <person name="Bills G."/>
            <person name="Bluhm B."/>
            <person name="Cannon C."/>
            <person name="Castanera R."/>
            <person name="Culley D."/>
            <person name="Daum C."/>
            <person name="Ezra D."/>
            <person name="Gonzalez J."/>
            <person name="Henrissat B."/>
            <person name="Kuo A."/>
            <person name="Liang C."/>
            <person name="Lipzen A."/>
            <person name="Lutzoni F."/>
            <person name="Magnuson J."/>
            <person name="Mondo S."/>
            <person name="Nolan M."/>
            <person name="Ohm R."/>
            <person name="Pangilinan J."/>
            <person name="Park H.-J."/>
            <person name="Ramirez L."/>
            <person name="Alfaro M."/>
            <person name="Sun H."/>
            <person name="Tritt A."/>
            <person name="Yoshinaga Y."/>
            <person name="Zwiers L.-H."/>
            <person name="Turgeon B."/>
            <person name="Goodwin S."/>
            <person name="Spatafora J."/>
            <person name="Crous P."/>
            <person name="Grigoriev I."/>
        </authorList>
    </citation>
    <scope>NUCLEOTIDE SEQUENCE</scope>
    <source>
        <strain evidence="3">CBS 627.86</strain>
    </source>
</reference>
<dbReference type="EMBL" id="ML977319">
    <property type="protein sequence ID" value="KAF2117284.1"/>
    <property type="molecule type" value="Genomic_DNA"/>
</dbReference>
<gene>
    <name evidence="3" type="ORF">BDV96DRAFT_490506</name>
</gene>
<dbReference type="InterPro" id="IPR002347">
    <property type="entry name" value="SDR_fam"/>
</dbReference>
<dbReference type="SUPFAM" id="SSF51735">
    <property type="entry name" value="NAD(P)-binding Rossmann-fold domains"/>
    <property type="match status" value="1"/>
</dbReference>
<dbReference type="Pfam" id="PF00106">
    <property type="entry name" value="adh_short"/>
    <property type="match status" value="1"/>
</dbReference>
<proteinExistence type="inferred from homology"/>
<dbReference type="Gene3D" id="3.40.50.720">
    <property type="entry name" value="NAD(P)-binding Rossmann-like Domain"/>
    <property type="match status" value="1"/>
</dbReference>
<dbReference type="InterPro" id="IPR036291">
    <property type="entry name" value="NAD(P)-bd_dom_sf"/>
</dbReference>